<evidence type="ECO:0000313" key="5">
    <source>
        <dbReference type="Proteomes" id="UP000828924"/>
    </source>
</evidence>
<dbReference type="EMBL" id="CP071872">
    <property type="protein sequence ID" value="UNM16418.1"/>
    <property type="molecule type" value="Genomic_DNA"/>
</dbReference>
<dbReference type="SUPFAM" id="SSF52283">
    <property type="entry name" value="Formate/glycerate dehydrogenase catalytic domain-like"/>
    <property type="match status" value="1"/>
</dbReference>
<dbReference type="Pfam" id="PF02826">
    <property type="entry name" value="2-Hacid_dh_C"/>
    <property type="match status" value="1"/>
</dbReference>
<evidence type="ECO:0000313" key="4">
    <source>
        <dbReference type="EMBL" id="UNM16418.1"/>
    </source>
</evidence>
<name>A0ABY3X324_9ACTN</name>
<dbReference type="InterPro" id="IPR006140">
    <property type="entry name" value="D-isomer_DH_NAD-bd"/>
</dbReference>
<dbReference type="PROSITE" id="PS00671">
    <property type="entry name" value="D_2_HYDROXYACID_DH_3"/>
    <property type="match status" value="1"/>
</dbReference>
<dbReference type="SUPFAM" id="SSF51735">
    <property type="entry name" value="NAD(P)-binding Rossmann-fold domains"/>
    <property type="match status" value="1"/>
</dbReference>
<dbReference type="CDD" id="cd12167">
    <property type="entry name" value="2-Hacid_dh_8"/>
    <property type="match status" value="1"/>
</dbReference>
<dbReference type="PROSITE" id="PS00670">
    <property type="entry name" value="D_2_HYDROXYACID_DH_2"/>
    <property type="match status" value="1"/>
</dbReference>
<accession>A0ABY3X324</accession>
<dbReference type="PANTHER" id="PTHR10996">
    <property type="entry name" value="2-HYDROXYACID DEHYDROGENASE-RELATED"/>
    <property type="match status" value="1"/>
</dbReference>
<keyword evidence="1" id="KW-0560">Oxidoreductase</keyword>
<dbReference type="InterPro" id="IPR050223">
    <property type="entry name" value="D-isomer_2-hydroxyacid_DH"/>
</dbReference>
<proteinExistence type="predicted"/>
<dbReference type="PANTHER" id="PTHR10996:SF178">
    <property type="entry name" value="2-HYDROXYACID DEHYDROGENASE YGL185C-RELATED"/>
    <property type="match status" value="1"/>
</dbReference>
<keyword evidence="5" id="KW-1185">Reference proteome</keyword>
<sequence>MNPQVAEGVLPADLRTRIETLLHIDPTAVIDDFRDPQAAAALARAEVLVSCWGCPPLDEETLAGAPRLRVVIHAAGSVKGLAIPEDRWGRSLRVSSAAAANALPVAQYTLGAILLAGKRSFGLAANYRTHGTYGFRAYPTSSDTGNTGRTVGVVGASRIGRIVLELLRPHGFRLLVADPHLDAAEAASLGAELTGIDDLLRRSDIVTLHAPLLPETQGLIDDRRLGLMRDGAILINTARGGLVDTDALVRHCAGRVPGRTGRIDAVLDVTEPEPLPTDHELFSLPNVLVTPHIAGALGRELRLLGEFAADEVERFVQGRPLLGEVTVADLPSIA</sequence>
<dbReference type="Proteomes" id="UP000828924">
    <property type="component" value="Chromosome"/>
</dbReference>
<dbReference type="InterPro" id="IPR029753">
    <property type="entry name" value="D-isomer_DH_CS"/>
</dbReference>
<gene>
    <name evidence="4" type="ORF">J4032_09620</name>
</gene>
<evidence type="ECO:0000259" key="3">
    <source>
        <dbReference type="Pfam" id="PF02826"/>
    </source>
</evidence>
<organism evidence="4 5">
    <name type="scientific">Streptomyces formicae</name>
    <dbReference type="NCBI Taxonomy" id="1616117"/>
    <lineage>
        <taxon>Bacteria</taxon>
        <taxon>Bacillati</taxon>
        <taxon>Actinomycetota</taxon>
        <taxon>Actinomycetes</taxon>
        <taxon>Kitasatosporales</taxon>
        <taxon>Streptomycetaceae</taxon>
        <taxon>Streptomyces</taxon>
    </lineage>
</organism>
<feature type="domain" description="D-isomer specific 2-hydroxyacid dehydrogenase NAD-binding" evidence="3">
    <location>
        <begin position="116"/>
        <end position="294"/>
    </location>
</feature>
<keyword evidence="2" id="KW-0520">NAD</keyword>
<evidence type="ECO:0000256" key="1">
    <source>
        <dbReference type="ARBA" id="ARBA00023002"/>
    </source>
</evidence>
<reference evidence="4 5" key="1">
    <citation type="submission" date="2021-03" db="EMBL/GenBank/DDBJ databases">
        <title>Complete genome of Streptomyces formicae strain 1H-GS9 (DSM 100524).</title>
        <authorList>
            <person name="Atanasov K.E."/>
            <person name="Altabella T."/>
            <person name="Ferrer A."/>
        </authorList>
    </citation>
    <scope>NUCLEOTIDE SEQUENCE [LARGE SCALE GENOMIC DNA]</scope>
    <source>
        <strain evidence="4 5">1H-GS9</strain>
    </source>
</reference>
<dbReference type="InterPro" id="IPR036291">
    <property type="entry name" value="NAD(P)-bd_dom_sf"/>
</dbReference>
<protein>
    <submittedName>
        <fullName evidence="4">Hydroxyacid dehydrogenase</fullName>
    </submittedName>
</protein>
<dbReference type="Gene3D" id="3.40.50.720">
    <property type="entry name" value="NAD(P)-binding Rossmann-like Domain"/>
    <property type="match status" value="2"/>
</dbReference>
<evidence type="ECO:0000256" key="2">
    <source>
        <dbReference type="ARBA" id="ARBA00023027"/>
    </source>
</evidence>